<keyword evidence="4" id="KW-0804">Transcription</keyword>
<dbReference type="PANTHER" id="PTHR30419:SF8">
    <property type="entry name" value="NITROGEN ASSIMILATION TRANSCRIPTIONAL ACTIVATOR-RELATED"/>
    <property type="match status" value="1"/>
</dbReference>
<dbReference type="GO" id="GO:0003700">
    <property type="term" value="F:DNA-binding transcription factor activity"/>
    <property type="evidence" value="ECO:0007669"/>
    <property type="project" value="InterPro"/>
</dbReference>
<dbReference type="Gene3D" id="3.40.190.290">
    <property type="match status" value="1"/>
</dbReference>
<dbReference type="InterPro" id="IPR050950">
    <property type="entry name" value="HTH-type_LysR_regulators"/>
</dbReference>
<dbReference type="GO" id="GO:0003677">
    <property type="term" value="F:DNA binding"/>
    <property type="evidence" value="ECO:0007669"/>
    <property type="project" value="UniProtKB-KW"/>
</dbReference>
<evidence type="ECO:0000313" key="7">
    <source>
        <dbReference type="Proteomes" id="UP000218244"/>
    </source>
</evidence>
<dbReference type="RefSeq" id="WP_096453482.1">
    <property type="nucleotide sequence ID" value="NZ_AP017369.1"/>
</dbReference>
<dbReference type="Proteomes" id="UP000218244">
    <property type="component" value="Chromosome"/>
</dbReference>
<dbReference type="FunFam" id="1.10.10.10:FF:000001">
    <property type="entry name" value="LysR family transcriptional regulator"/>
    <property type="match status" value="1"/>
</dbReference>
<reference evidence="6 7" key="1">
    <citation type="submission" date="2016-02" db="EMBL/GenBank/DDBJ databases">
        <title>Corynebacterium glutamicum N24 whole genome sequencing project.</title>
        <authorList>
            <person name="Matsutani M."/>
            <person name="Nangtapong N."/>
            <person name="Yakushi T."/>
            <person name="Matsushita K."/>
        </authorList>
    </citation>
    <scope>NUCLEOTIDE SEQUENCE [LARGE SCALE GENOMIC DNA]</scope>
    <source>
        <strain evidence="6 7">N24</strain>
    </source>
</reference>
<evidence type="ECO:0000256" key="2">
    <source>
        <dbReference type="ARBA" id="ARBA00023015"/>
    </source>
</evidence>
<keyword evidence="7" id="KW-1185">Reference proteome</keyword>
<dbReference type="EMBL" id="AP017369">
    <property type="protein sequence ID" value="BAU94418.1"/>
    <property type="molecule type" value="Genomic_DNA"/>
</dbReference>
<evidence type="ECO:0000256" key="1">
    <source>
        <dbReference type="ARBA" id="ARBA00009437"/>
    </source>
</evidence>
<protein>
    <submittedName>
        <fullName evidence="6">LysR family transcriptional regulator</fullName>
    </submittedName>
</protein>
<evidence type="ECO:0000256" key="3">
    <source>
        <dbReference type="ARBA" id="ARBA00023125"/>
    </source>
</evidence>
<proteinExistence type="inferred from homology"/>
<keyword evidence="3" id="KW-0238">DNA-binding</keyword>
<dbReference type="SUPFAM" id="SSF46785">
    <property type="entry name" value="Winged helix' DNA-binding domain"/>
    <property type="match status" value="1"/>
</dbReference>
<dbReference type="InterPro" id="IPR036390">
    <property type="entry name" value="WH_DNA-bd_sf"/>
</dbReference>
<dbReference type="PRINTS" id="PR00039">
    <property type="entry name" value="HTHLYSR"/>
</dbReference>
<sequence>MIDLNKLEHFLGVARTKSFIRAAEELHISQSALSRSIQSLESFYKVTLFNRDRGGARLTAAGENLLEHARDLVLAAESIERTMKSVGKGTQGTVKFGIGPVIASMFIPSLLARFAKEFPDIHFDIKTGNDEQMLKFLADGELEFVVIKASAEYQRQHLDSTFLMTSKPNFFVRLNHPLTFKKDAIQLSEIAQYGAISGSSFVTAIESEGFSAEARSIRPVAVVDNLSVLVDTVRKCDRVLVSTTAPTSYSITALEIEHLDQHMPGTDIAIYTYRGRAIQLAAQSAINELKRLADEQTSIMSEYAT</sequence>
<dbReference type="PROSITE" id="PS50931">
    <property type="entry name" value="HTH_LYSR"/>
    <property type="match status" value="1"/>
</dbReference>
<dbReference type="PANTHER" id="PTHR30419">
    <property type="entry name" value="HTH-TYPE TRANSCRIPTIONAL REGULATOR YBHD"/>
    <property type="match status" value="1"/>
</dbReference>
<dbReference type="Pfam" id="PF03466">
    <property type="entry name" value="LysR_substrate"/>
    <property type="match status" value="1"/>
</dbReference>
<accession>A0A161JN87</accession>
<evidence type="ECO:0000256" key="4">
    <source>
        <dbReference type="ARBA" id="ARBA00023163"/>
    </source>
</evidence>
<dbReference type="InterPro" id="IPR005119">
    <property type="entry name" value="LysR_subst-bd"/>
</dbReference>
<dbReference type="Pfam" id="PF00126">
    <property type="entry name" value="HTH_1"/>
    <property type="match status" value="1"/>
</dbReference>
<dbReference type="AlphaFoldDB" id="A0A161JN87"/>
<comment type="similarity">
    <text evidence="1">Belongs to the LysR transcriptional regulatory family.</text>
</comment>
<dbReference type="KEGG" id="csur:N24_0156"/>
<feature type="domain" description="HTH lysR-type" evidence="5">
    <location>
        <begin position="2"/>
        <end position="59"/>
    </location>
</feature>
<name>A0A161JN87_9CORY</name>
<organism evidence="6 7">
    <name type="scientific">Corynebacterium suranareeae</name>
    <dbReference type="NCBI Taxonomy" id="2506452"/>
    <lineage>
        <taxon>Bacteria</taxon>
        <taxon>Bacillati</taxon>
        <taxon>Actinomycetota</taxon>
        <taxon>Actinomycetes</taxon>
        <taxon>Mycobacteriales</taxon>
        <taxon>Corynebacteriaceae</taxon>
        <taxon>Corynebacterium</taxon>
    </lineage>
</organism>
<evidence type="ECO:0000259" key="5">
    <source>
        <dbReference type="PROSITE" id="PS50931"/>
    </source>
</evidence>
<dbReference type="InterPro" id="IPR000847">
    <property type="entry name" value="LysR_HTH_N"/>
</dbReference>
<dbReference type="GO" id="GO:0005829">
    <property type="term" value="C:cytosol"/>
    <property type="evidence" value="ECO:0007669"/>
    <property type="project" value="TreeGrafter"/>
</dbReference>
<keyword evidence="2" id="KW-0805">Transcription regulation</keyword>
<evidence type="ECO:0000313" key="6">
    <source>
        <dbReference type="EMBL" id="BAU94418.1"/>
    </source>
</evidence>
<dbReference type="InterPro" id="IPR036388">
    <property type="entry name" value="WH-like_DNA-bd_sf"/>
</dbReference>
<dbReference type="CDD" id="cd05466">
    <property type="entry name" value="PBP2_LTTR_substrate"/>
    <property type="match status" value="1"/>
</dbReference>
<dbReference type="Gene3D" id="1.10.10.10">
    <property type="entry name" value="Winged helix-like DNA-binding domain superfamily/Winged helix DNA-binding domain"/>
    <property type="match status" value="1"/>
</dbReference>
<gene>
    <name evidence="6" type="ORF">N24_0156</name>
</gene>
<dbReference type="SUPFAM" id="SSF53850">
    <property type="entry name" value="Periplasmic binding protein-like II"/>
    <property type="match status" value="1"/>
</dbReference>